<evidence type="ECO:0000313" key="7">
    <source>
        <dbReference type="Proteomes" id="UP000234681"/>
    </source>
</evidence>
<dbReference type="GO" id="GO:0005509">
    <property type="term" value="F:calcium ion binding"/>
    <property type="evidence" value="ECO:0007669"/>
    <property type="project" value="InterPro"/>
</dbReference>
<dbReference type="GO" id="GO:0005615">
    <property type="term" value="C:extracellular space"/>
    <property type="evidence" value="ECO:0007669"/>
    <property type="project" value="Ensembl"/>
</dbReference>
<organism evidence="6 7">
    <name type="scientific">Rattus norvegicus</name>
    <name type="common">Rat</name>
    <dbReference type="NCBI Taxonomy" id="10116"/>
    <lineage>
        <taxon>Eukaryota</taxon>
        <taxon>Metazoa</taxon>
        <taxon>Chordata</taxon>
        <taxon>Craniata</taxon>
        <taxon>Vertebrata</taxon>
        <taxon>Euteleostomi</taxon>
        <taxon>Mammalia</taxon>
        <taxon>Eutheria</taxon>
        <taxon>Euarchontoglires</taxon>
        <taxon>Glires</taxon>
        <taxon>Rodentia</taxon>
        <taxon>Myomorpha</taxon>
        <taxon>Muroidea</taxon>
        <taxon>Muridae</taxon>
        <taxon>Murinae</taxon>
        <taxon>Rattus</taxon>
    </lineage>
</organism>
<dbReference type="RefSeq" id="XP_006232627.1">
    <property type="nucleotide sequence ID" value="XM_006232565.4"/>
</dbReference>
<dbReference type="InterPro" id="IPR013787">
    <property type="entry name" value="S100_Ca-bd_sub"/>
</dbReference>
<dbReference type="GO" id="GO:0006914">
    <property type="term" value="P:autophagy"/>
    <property type="evidence" value="ECO:0007669"/>
    <property type="project" value="Ensembl"/>
</dbReference>
<proteinExistence type="inferred from homology"/>
<dbReference type="PANTHER" id="PTHR11639:SF5">
    <property type="entry name" value="PROTEIN S100-A8"/>
    <property type="match status" value="1"/>
</dbReference>
<dbReference type="InterPro" id="IPR002048">
    <property type="entry name" value="EF_hand_dom"/>
</dbReference>
<dbReference type="PROSITE" id="PS50222">
    <property type="entry name" value="EF_HAND_2"/>
    <property type="match status" value="1"/>
</dbReference>
<dbReference type="GO" id="GO:0030593">
    <property type="term" value="P:neutrophil chemotaxis"/>
    <property type="evidence" value="ECO:0007669"/>
    <property type="project" value="Ensembl"/>
</dbReference>
<dbReference type="RGD" id="620265">
    <property type="gene designation" value="S100a8"/>
</dbReference>
<dbReference type="GO" id="GO:1990661">
    <property type="term" value="C:S100A8 complex"/>
    <property type="evidence" value="ECO:0007669"/>
    <property type="project" value="Ensembl"/>
</dbReference>
<name>A6J6Q3_RAT</name>
<dbReference type="GO" id="GO:0005829">
    <property type="term" value="C:cytosol"/>
    <property type="evidence" value="ECO:0007669"/>
    <property type="project" value="Ensembl"/>
</dbReference>
<comment type="similarity">
    <text evidence="1 4">Belongs to the S-100 family.</text>
</comment>
<dbReference type="RefSeq" id="NP_446274.2">
    <property type="nucleotide sequence ID" value="NM_053822.2"/>
</dbReference>
<dbReference type="GO" id="GO:0070488">
    <property type="term" value="P:neutrophil aggregation"/>
    <property type="evidence" value="ECO:0007669"/>
    <property type="project" value="Ensembl"/>
</dbReference>
<accession>A6J6Q3</accession>
<evidence type="ECO:0000259" key="5">
    <source>
        <dbReference type="PROSITE" id="PS50222"/>
    </source>
</evidence>
<dbReference type="GO" id="GO:1990660">
    <property type="term" value="C:calprotectin complex"/>
    <property type="evidence" value="ECO:0007669"/>
    <property type="project" value="Ensembl"/>
</dbReference>
<gene>
    <name evidence="6 8" type="primary">S100a8</name>
    <name evidence="6" type="ORF">rCG_62602</name>
</gene>
<dbReference type="GeneID" id="116547"/>
<dbReference type="GO" id="GO:0050729">
    <property type="term" value="P:positive regulation of inflammatory response"/>
    <property type="evidence" value="ECO:0007669"/>
    <property type="project" value="Ensembl"/>
</dbReference>
<protein>
    <recommendedName>
        <fullName evidence="4">Protein S100</fullName>
    </recommendedName>
    <alternativeName>
        <fullName evidence="4">S100 calcium-binding protein</fullName>
    </alternativeName>
</protein>
<dbReference type="GO" id="GO:0002523">
    <property type="term" value="P:leukocyte migration involved in inflammatory response"/>
    <property type="evidence" value="ECO:0007669"/>
    <property type="project" value="Ensembl"/>
</dbReference>
<keyword evidence="2 4" id="KW-0479">Metal-binding</keyword>
<feature type="domain" description="EF-hand" evidence="5">
    <location>
        <begin position="46"/>
        <end position="81"/>
    </location>
</feature>
<dbReference type="PROSITE" id="PS00303">
    <property type="entry name" value="S100_CABP"/>
    <property type="match status" value="1"/>
</dbReference>
<dbReference type="PROSITE" id="PS00018">
    <property type="entry name" value="EF_HAND_1"/>
    <property type="match status" value="1"/>
</dbReference>
<dbReference type="GO" id="GO:0045111">
    <property type="term" value="C:intermediate filament cytoskeleton"/>
    <property type="evidence" value="ECO:0007669"/>
    <property type="project" value="Ensembl"/>
</dbReference>
<dbReference type="GO" id="GO:2001244">
    <property type="term" value="P:positive regulation of intrinsic apoptotic signaling pathway"/>
    <property type="evidence" value="ECO:0007669"/>
    <property type="project" value="Ensembl"/>
</dbReference>
<dbReference type="CTD" id="6279"/>
<dbReference type="SUPFAM" id="SSF47473">
    <property type="entry name" value="EF-hand"/>
    <property type="match status" value="1"/>
</dbReference>
<sequence>MATELEKALSNVIEVYHNYSGIKGNHHALYRDDFRKMVTTECPQFVQNKNTESLFKELDVNSDNAINFEEFLVLVIRVGVAAHKDSHKE</sequence>
<dbReference type="AlphaFoldDB" id="A6J6Q3"/>
<evidence type="ECO:0000256" key="4">
    <source>
        <dbReference type="RuleBase" id="RU361184"/>
    </source>
</evidence>
<dbReference type="EMBL" id="CH473976">
    <property type="protein sequence ID" value="EDM00536.1"/>
    <property type="molecule type" value="Genomic_DNA"/>
</dbReference>
<dbReference type="SMART" id="SM01394">
    <property type="entry name" value="S_100"/>
    <property type="match status" value="1"/>
</dbReference>
<evidence type="ECO:0000313" key="8">
    <source>
        <dbReference type="RGD" id="620265"/>
    </source>
</evidence>
<reference evidence="6 7" key="1">
    <citation type="submission" date="2005-09" db="EMBL/GenBank/DDBJ databases">
        <authorList>
            <person name="Mural R.J."/>
            <person name="Li P.W."/>
            <person name="Adams M.D."/>
            <person name="Amanatides P.G."/>
            <person name="Baden-Tillson H."/>
            <person name="Barnstead M."/>
            <person name="Chin S.H."/>
            <person name="Dew I."/>
            <person name="Evans C.A."/>
            <person name="Ferriera S."/>
            <person name="Flanigan M."/>
            <person name="Fosler C."/>
            <person name="Glodek A."/>
            <person name="Gu Z."/>
            <person name="Holt R.A."/>
            <person name="Jennings D."/>
            <person name="Kraft C.L."/>
            <person name="Lu F."/>
            <person name="Nguyen T."/>
            <person name="Nusskern D.R."/>
            <person name="Pfannkoch C.M."/>
            <person name="Sitter C."/>
            <person name="Sutton G.G."/>
            <person name="Venter J.C."/>
            <person name="Wang Z."/>
            <person name="Woodage T."/>
            <person name="Zheng X.H."/>
            <person name="Zhong F."/>
        </authorList>
    </citation>
    <scope>NUCLEOTIDE SEQUENCE [LARGE SCALE GENOMIC DNA]</scope>
    <source>
        <strain>BN</strain>
        <strain evidence="7">Sprague-Dawley</strain>
    </source>
</reference>
<dbReference type="KEGG" id="rno:116547"/>
<dbReference type="CDD" id="cd05030">
    <property type="entry name" value="calgranulins"/>
    <property type="match status" value="1"/>
</dbReference>
<dbReference type="Gene3D" id="1.10.238.10">
    <property type="entry name" value="EF-hand"/>
    <property type="match status" value="1"/>
</dbReference>
<dbReference type="OMA" id="NYHAIYR"/>
<dbReference type="PANTHER" id="PTHR11639">
    <property type="entry name" value="S100 CALCIUM-BINDING PROTEIN"/>
    <property type="match status" value="1"/>
</dbReference>
<dbReference type="InterPro" id="IPR001751">
    <property type="entry name" value="S100/CaBP7/8-like_CS"/>
</dbReference>
<dbReference type="SMR" id="A6J6Q3"/>
<keyword evidence="3 4" id="KW-0106">Calcium</keyword>
<dbReference type="InterPro" id="IPR018247">
    <property type="entry name" value="EF_Hand_1_Ca_BS"/>
</dbReference>
<dbReference type="Pfam" id="PF01023">
    <property type="entry name" value="S_100"/>
    <property type="match status" value="1"/>
</dbReference>
<dbReference type="InterPro" id="IPR011992">
    <property type="entry name" value="EF-hand-dom_pair"/>
</dbReference>
<evidence type="ECO:0000256" key="1">
    <source>
        <dbReference type="ARBA" id="ARBA00007323"/>
    </source>
</evidence>
<evidence type="ECO:0000256" key="2">
    <source>
        <dbReference type="ARBA" id="ARBA00022723"/>
    </source>
</evidence>
<evidence type="ECO:0000256" key="3">
    <source>
        <dbReference type="ARBA" id="ARBA00022837"/>
    </source>
</evidence>
<dbReference type="Proteomes" id="UP000234681">
    <property type="component" value="Chromosome 2"/>
</dbReference>
<evidence type="ECO:0000313" key="6">
    <source>
        <dbReference type="EMBL" id="EDM00536.1"/>
    </source>
</evidence>
<dbReference type="OrthoDB" id="26525at2759"/>